<feature type="non-terminal residue" evidence="1">
    <location>
        <position position="399"/>
    </location>
</feature>
<evidence type="ECO:0008006" key="2">
    <source>
        <dbReference type="Google" id="ProtNLM"/>
    </source>
</evidence>
<protein>
    <recommendedName>
        <fullName evidence="2">Amine oxidase domain-containing protein</fullName>
    </recommendedName>
</protein>
<dbReference type="PANTHER" id="PTHR42923:SF17">
    <property type="entry name" value="AMINE OXIDASE DOMAIN-CONTAINING PROTEIN"/>
    <property type="match status" value="1"/>
</dbReference>
<dbReference type="Gene3D" id="1.10.405.20">
    <property type="match status" value="1"/>
</dbReference>
<organism evidence="1">
    <name type="scientific">marine metagenome</name>
    <dbReference type="NCBI Taxonomy" id="408172"/>
    <lineage>
        <taxon>unclassified sequences</taxon>
        <taxon>metagenomes</taxon>
        <taxon>ecological metagenomes</taxon>
    </lineage>
</organism>
<dbReference type="InterPro" id="IPR036188">
    <property type="entry name" value="FAD/NAD-bd_sf"/>
</dbReference>
<gene>
    <name evidence="1" type="ORF">METZ01_LOCUS206068</name>
</gene>
<dbReference type="Gene3D" id="3.50.50.60">
    <property type="entry name" value="FAD/NAD(P)-binding domain"/>
    <property type="match status" value="1"/>
</dbReference>
<dbReference type="InterPro" id="IPR050464">
    <property type="entry name" value="Zeta_carotene_desat/Oxidored"/>
</dbReference>
<evidence type="ECO:0000313" key="1">
    <source>
        <dbReference type="EMBL" id="SVB53214.1"/>
    </source>
</evidence>
<dbReference type="SUPFAM" id="SSF51905">
    <property type="entry name" value="FAD/NAD(P)-binding domain"/>
    <property type="match status" value="1"/>
</dbReference>
<proteinExistence type="predicted"/>
<dbReference type="Gene3D" id="3.30.70.1990">
    <property type="match status" value="1"/>
</dbReference>
<accession>A0A382EST0</accession>
<reference evidence="1" key="1">
    <citation type="submission" date="2018-05" db="EMBL/GenBank/DDBJ databases">
        <authorList>
            <person name="Lanie J.A."/>
            <person name="Ng W.-L."/>
            <person name="Kazmierczak K.M."/>
            <person name="Andrzejewski T.M."/>
            <person name="Davidsen T.M."/>
            <person name="Wayne K.J."/>
            <person name="Tettelin H."/>
            <person name="Glass J.I."/>
            <person name="Rusch D."/>
            <person name="Podicherti R."/>
            <person name="Tsui H.-C.T."/>
            <person name="Winkler M.E."/>
        </authorList>
    </citation>
    <scope>NUCLEOTIDE SEQUENCE</scope>
</reference>
<dbReference type="PANTHER" id="PTHR42923">
    <property type="entry name" value="PROTOPORPHYRINOGEN OXIDASE"/>
    <property type="match status" value="1"/>
</dbReference>
<dbReference type="EMBL" id="UINC01045904">
    <property type="protein sequence ID" value="SVB53214.1"/>
    <property type="molecule type" value="Genomic_DNA"/>
</dbReference>
<dbReference type="Pfam" id="PF13450">
    <property type="entry name" value="NAD_binding_8"/>
    <property type="match status" value="1"/>
</dbReference>
<dbReference type="AlphaFoldDB" id="A0A382EST0"/>
<name>A0A382EST0_9ZZZZ</name>
<dbReference type="GO" id="GO:0016491">
    <property type="term" value="F:oxidoreductase activity"/>
    <property type="evidence" value="ECO:0007669"/>
    <property type="project" value="TreeGrafter"/>
</dbReference>
<sequence length="399" mass="46059">MKKVAVIGSGISGTSAAYYLNKLGYDVSLFESDSYFGGHTNTIDVEVDGLRLSVDTGFLVHNDRTYPNLIDFFNELKIETYPSDMSFSVMRKTDDITWAGTNLLTVFTQAKNLYSMRFYKFLKEVLRFNKNSRNYLYECGGKLEVTLEDILTEKRYSEDFKKWYLLPMGGCIWSSPTNEMLKFPAYSFLRFCLNHGLLQIFNRPQWKTVLNGCKTYTDKALNEIDKKFLNEPVLEVISENNKVKLITDQRIENFDYCVMCSHPPETLEMLKSVDFETKDLLSKFKFQKNEAVLHLDESVLPEKKIAWASWNYLSTKSIDGNDSISVSYLINKLQPLPFKKSLIVTLNPVSNIDNKKIIKKISYQHPIFSTETILAQGKFKNIQGRKGIYFSGAWMRNGF</sequence>